<protein>
    <submittedName>
        <fullName evidence="1">Uncharacterized protein</fullName>
    </submittedName>
</protein>
<reference evidence="2" key="1">
    <citation type="submission" date="2014-06" db="EMBL/GenBank/DDBJ databases">
        <authorList>
            <person name="Berkman P.J."/>
        </authorList>
    </citation>
    <scope>NUCLEOTIDE SEQUENCE [LARGE SCALE GENOMIC DNA]</scope>
</reference>
<accession>A0A0F7S0D9</accession>
<proteinExistence type="predicted"/>
<evidence type="ECO:0000313" key="2">
    <source>
        <dbReference type="Proteomes" id="UP000242770"/>
    </source>
</evidence>
<dbReference type="AlphaFoldDB" id="A0A0F7S0D9"/>
<dbReference type="Proteomes" id="UP000242770">
    <property type="component" value="Unassembled WGS sequence"/>
</dbReference>
<dbReference type="EMBL" id="CCFA01005231">
    <property type="protein sequence ID" value="CDS02270.1"/>
    <property type="molecule type" value="Genomic_DNA"/>
</dbReference>
<organism evidence="1 2">
    <name type="scientific">Sporisorium scitamineum</name>
    <dbReference type="NCBI Taxonomy" id="49012"/>
    <lineage>
        <taxon>Eukaryota</taxon>
        <taxon>Fungi</taxon>
        <taxon>Dikarya</taxon>
        <taxon>Basidiomycota</taxon>
        <taxon>Ustilaginomycotina</taxon>
        <taxon>Ustilaginomycetes</taxon>
        <taxon>Ustilaginales</taxon>
        <taxon>Ustilaginaceae</taxon>
        <taxon>Sporisorium</taxon>
    </lineage>
</organism>
<name>A0A0F7S0D9_9BASI</name>
<gene>
    <name evidence="1" type="primary">SSCI85910.1</name>
</gene>
<keyword evidence="2" id="KW-1185">Reference proteome</keyword>
<sequence>MVKRIHAAYCISGDSSSLSVNVARNVTMLFQSGWNSSAVLVGQGVGSTKPRIRRCIVDKVLPTKPSWSNHG</sequence>
<evidence type="ECO:0000313" key="1">
    <source>
        <dbReference type="EMBL" id="CDS02270.1"/>
    </source>
</evidence>